<protein>
    <submittedName>
        <fullName evidence="2">DSBA oxidoreductase</fullName>
    </submittedName>
</protein>
<dbReference type="InterPro" id="IPR036249">
    <property type="entry name" value="Thioredoxin-like_sf"/>
</dbReference>
<organism evidence="2 3">
    <name type="scientific">Saccharospirillum salsuginis</name>
    <dbReference type="NCBI Taxonomy" id="418750"/>
    <lineage>
        <taxon>Bacteria</taxon>
        <taxon>Pseudomonadati</taxon>
        <taxon>Pseudomonadota</taxon>
        <taxon>Gammaproteobacteria</taxon>
        <taxon>Oceanospirillales</taxon>
        <taxon>Saccharospirillaceae</taxon>
        <taxon>Saccharospirillum</taxon>
    </lineage>
</organism>
<dbReference type="InterPro" id="IPR001853">
    <property type="entry name" value="DSBA-like_thioredoxin_dom"/>
</dbReference>
<dbReference type="RefSeq" id="WP_189607772.1">
    <property type="nucleotide sequence ID" value="NZ_BMXR01000003.1"/>
</dbReference>
<evidence type="ECO:0000259" key="1">
    <source>
        <dbReference type="Pfam" id="PF01323"/>
    </source>
</evidence>
<gene>
    <name evidence="2" type="ORF">GCM10007392_13720</name>
</gene>
<dbReference type="Pfam" id="PF01323">
    <property type="entry name" value="DSBA"/>
    <property type="match status" value="1"/>
</dbReference>
<comment type="caution">
    <text evidence="2">The sequence shown here is derived from an EMBL/GenBank/DDBJ whole genome shotgun (WGS) entry which is preliminary data.</text>
</comment>
<dbReference type="SUPFAM" id="SSF52833">
    <property type="entry name" value="Thioredoxin-like"/>
    <property type="match status" value="1"/>
</dbReference>
<dbReference type="CDD" id="cd03024">
    <property type="entry name" value="DsbA_FrnE"/>
    <property type="match status" value="1"/>
</dbReference>
<dbReference type="EMBL" id="BMXR01000003">
    <property type="protein sequence ID" value="GGX48088.1"/>
    <property type="molecule type" value="Genomic_DNA"/>
</dbReference>
<dbReference type="PANTHER" id="PTHR13887:SF41">
    <property type="entry name" value="THIOREDOXIN SUPERFAMILY PROTEIN"/>
    <property type="match status" value="1"/>
</dbReference>
<name>A0A918N7P3_9GAMM</name>
<evidence type="ECO:0000313" key="2">
    <source>
        <dbReference type="EMBL" id="GGX48088.1"/>
    </source>
</evidence>
<dbReference type="AlphaFoldDB" id="A0A918N7P3"/>
<sequence length="219" mass="24945">MQTLTVDVVSDVACPWCVIGYKHLEEALARLNGELEVDLSWHAFELRPESPLEGENWREHIMQKYGMTREQSEASRQRISEAGQAVGFTFNFTDDMKVQNTFNCHRLLAWAKASGHQTDLKLRLFQAYFTDRSDVNDPDVLMKAVEDAGLDGEEARRVLDSDDYAAEVREEEQHWQRMGVQSVPTFVVNGKYAITGGQPTEVFEQALRDIAREMNTAEA</sequence>
<feature type="domain" description="DSBA-like thioredoxin" evidence="1">
    <location>
        <begin position="5"/>
        <end position="207"/>
    </location>
</feature>
<keyword evidence="3" id="KW-1185">Reference proteome</keyword>
<dbReference type="Proteomes" id="UP000626148">
    <property type="component" value="Unassembled WGS sequence"/>
</dbReference>
<proteinExistence type="predicted"/>
<reference evidence="2" key="1">
    <citation type="journal article" date="2014" name="Int. J. Syst. Evol. Microbiol.">
        <title>Complete genome sequence of Corynebacterium casei LMG S-19264T (=DSM 44701T), isolated from a smear-ripened cheese.</title>
        <authorList>
            <consortium name="US DOE Joint Genome Institute (JGI-PGF)"/>
            <person name="Walter F."/>
            <person name="Albersmeier A."/>
            <person name="Kalinowski J."/>
            <person name="Ruckert C."/>
        </authorList>
    </citation>
    <scope>NUCLEOTIDE SEQUENCE</scope>
    <source>
        <strain evidence="2">KCTC 22169</strain>
    </source>
</reference>
<dbReference type="GO" id="GO:0016491">
    <property type="term" value="F:oxidoreductase activity"/>
    <property type="evidence" value="ECO:0007669"/>
    <property type="project" value="InterPro"/>
</dbReference>
<accession>A0A918N7P3</accession>
<dbReference type="PANTHER" id="PTHR13887">
    <property type="entry name" value="GLUTATHIONE S-TRANSFERASE KAPPA"/>
    <property type="match status" value="1"/>
</dbReference>
<reference evidence="2" key="2">
    <citation type="submission" date="2020-09" db="EMBL/GenBank/DDBJ databases">
        <authorList>
            <person name="Sun Q."/>
            <person name="Kim S."/>
        </authorList>
    </citation>
    <scope>NUCLEOTIDE SEQUENCE</scope>
    <source>
        <strain evidence="2">KCTC 22169</strain>
    </source>
</reference>
<evidence type="ECO:0000313" key="3">
    <source>
        <dbReference type="Proteomes" id="UP000626148"/>
    </source>
</evidence>
<dbReference type="Gene3D" id="3.40.30.10">
    <property type="entry name" value="Glutaredoxin"/>
    <property type="match status" value="1"/>
</dbReference>